<proteinExistence type="predicted"/>
<protein>
    <submittedName>
        <fullName evidence="1">Uncharacterized protein</fullName>
    </submittedName>
</protein>
<dbReference type="Proteomes" id="UP001501721">
    <property type="component" value="Unassembled WGS sequence"/>
</dbReference>
<evidence type="ECO:0000313" key="1">
    <source>
        <dbReference type="EMBL" id="GAA2476109.1"/>
    </source>
</evidence>
<name>A0ABN3L1K4_9ACTN</name>
<reference evidence="1 2" key="1">
    <citation type="journal article" date="2019" name="Int. J. Syst. Evol. Microbiol.">
        <title>The Global Catalogue of Microorganisms (GCM) 10K type strain sequencing project: providing services to taxonomists for standard genome sequencing and annotation.</title>
        <authorList>
            <consortium name="The Broad Institute Genomics Platform"/>
            <consortium name="The Broad Institute Genome Sequencing Center for Infectious Disease"/>
            <person name="Wu L."/>
            <person name="Ma J."/>
        </authorList>
    </citation>
    <scope>NUCLEOTIDE SEQUENCE [LARGE SCALE GENOMIC DNA]</scope>
    <source>
        <strain evidence="1 2">JCM 6923</strain>
    </source>
</reference>
<dbReference type="EMBL" id="BAAATL010000007">
    <property type="protein sequence ID" value="GAA2476109.1"/>
    <property type="molecule type" value="Genomic_DNA"/>
</dbReference>
<comment type="caution">
    <text evidence="1">The sequence shown here is derived from an EMBL/GenBank/DDBJ whole genome shotgun (WGS) entry which is preliminary data.</text>
</comment>
<organism evidence="1 2">
    <name type="scientific">Streptomyces graminearus</name>
    <dbReference type="NCBI Taxonomy" id="284030"/>
    <lineage>
        <taxon>Bacteria</taxon>
        <taxon>Bacillati</taxon>
        <taxon>Actinomycetota</taxon>
        <taxon>Actinomycetes</taxon>
        <taxon>Kitasatosporales</taxon>
        <taxon>Streptomycetaceae</taxon>
        <taxon>Streptomyces</taxon>
    </lineage>
</organism>
<accession>A0ABN3L1K4</accession>
<sequence>MISRLSQILAGYPAMRAQGEGDFDEESDSASTLVGFLCRAEHDHDAVTAARDDISTGYLQKFPICSDVLRGEIGVASDAALTRALERLELTLFAGMGEWTRCGLG</sequence>
<dbReference type="RefSeq" id="WP_346079528.1">
    <property type="nucleotide sequence ID" value="NZ_BAAATL010000007.1"/>
</dbReference>
<keyword evidence="2" id="KW-1185">Reference proteome</keyword>
<gene>
    <name evidence="1" type="ORF">GCM10010422_19560</name>
</gene>
<evidence type="ECO:0000313" key="2">
    <source>
        <dbReference type="Proteomes" id="UP001501721"/>
    </source>
</evidence>